<keyword evidence="7" id="KW-1185">Reference proteome</keyword>
<dbReference type="GO" id="GO:0000049">
    <property type="term" value="F:tRNA binding"/>
    <property type="evidence" value="ECO:0007669"/>
    <property type="project" value="UniProtKB-KW"/>
</dbReference>
<protein>
    <recommendedName>
        <fullName evidence="2 5">D-aminoacyl-tRNA deacylase</fullName>
        <ecNumber evidence="2 5">3.1.1.96</ecNumber>
    </recommendedName>
</protein>
<evidence type="ECO:0000313" key="7">
    <source>
        <dbReference type="Proteomes" id="UP001259832"/>
    </source>
</evidence>
<evidence type="ECO:0000256" key="4">
    <source>
        <dbReference type="ARBA" id="ARBA00048018"/>
    </source>
</evidence>
<evidence type="ECO:0000256" key="1">
    <source>
        <dbReference type="ARBA" id="ARBA00009673"/>
    </source>
</evidence>
<dbReference type="EC" id="3.1.1.96" evidence="2 5"/>
<dbReference type="Gene3D" id="3.50.80.10">
    <property type="entry name" value="D-tyrosyl-tRNA(Tyr) deacylase"/>
    <property type="match status" value="1"/>
</dbReference>
<accession>A0AAD9GW09</accession>
<dbReference type="SUPFAM" id="SSF69500">
    <property type="entry name" value="DTD-like"/>
    <property type="match status" value="1"/>
</dbReference>
<comment type="catalytic activity">
    <reaction evidence="3">
        <text>glycyl-tRNA(Ala) + H2O = tRNA(Ala) + glycine + H(+)</text>
        <dbReference type="Rhea" id="RHEA:53744"/>
        <dbReference type="Rhea" id="RHEA-COMP:9657"/>
        <dbReference type="Rhea" id="RHEA-COMP:13640"/>
        <dbReference type="ChEBI" id="CHEBI:15377"/>
        <dbReference type="ChEBI" id="CHEBI:15378"/>
        <dbReference type="ChEBI" id="CHEBI:57305"/>
        <dbReference type="ChEBI" id="CHEBI:78442"/>
        <dbReference type="ChEBI" id="CHEBI:78522"/>
        <dbReference type="EC" id="3.1.1.96"/>
    </reaction>
</comment>
<evidence type="ECO:0000256" key="2">
    <source>
        <dbReference type="ARBA" id="ARBA00013056"/>
    </source>
</evidence>
<comment type="catalytic activity">
    <reaction evidence="4">
        <text>a D-aminoacyl-tRNA + H2O = a tRNA + a D-alpha-amino acid + H(+)</text>
        <dbReference type="Rhea" id="RHEA:13953"/>
        <dbReference type="Rhea" id="RHEA-COMP:10123"/>
        <dbReference type="Rhea" id="RHEA-COMP:10124"/>
        <dbReference type="ChEBI" id="CHEBI:15377"/>
        <dbReference type="ChEBI" id="CHEBI:15378"/>
        <dbReference type="ChEBI" id="CHEBI:59871"/>
        <dbReference type="ChEBI" id="CHEBI:78442"/>
        <dbReference type="ChEBI" id="CHEBI:79333"/>
        <dbReference type="EC" id="3.1.1.96"/>
    </reaction>
</comment>
<comment type="similarity">
    <text evidence="1 5">Belongs to the DTD family.</text>
</comment>
<dbReference type="PANTHER" id="PTHR10472">
    <property type="entry name" value="D-TYROSYL-TRNA TYR DEACYLASE"/>
    <property type="match status" value="1"/>
</dbReference>
<dbReference type="Pfam" id="PF02580">
    <property type="entry name" value="Tyr_Deacylase"/>
    <property type="match status" value="1"/>
</dbReference>
<dbReference type="InterPro" id="IPR003732">
    <property type="entry name" value="Daa-tRNA_deacyls_DTD"/>
</dbReference>
<dbReference type="AlphaFoldDB" id="A0AAD9GW09"/>
<dbReference type="InterPro" id="IPR023509">
    <property type="entry name" value="DTD-like_sf"/>
</dbReference>
<keyword evidence="5" id="KW-0820">tRNA-binding</keyword>
<reference evidence="6" key="1">
    <citation type="submission" date="2023-08" db="EMBL/GenBank/DDBJ databases">
        <title>Reference Genome Resource for the Citrus Pathogen Phytophthora citrophthora.</title>
        <authorList>
            <person name="Moller H."/>
            <person name="Coetzee B."/>
            <person name="Rose L.J."/>
            <person name="Van Niekerk J.M."/>
        </authorList>
    </citation>
    <scope>NUCLEOTIDE SEQUENCE</scope>
    <source>
        <strain evidence="6">STE-U-9442</strain>
    </source>
</reference>
<dbReference type="FunFam" id="3.50.80.10:FF:000001">
    <property type="entry name" value="D-aminoacyl-tRNA deacylase"/>
    <property type="match status" value="1"/>
</dbReference>
<comment type="caution">
    <text evidence="6">The sequence shown here is derived from an EMBL/GenBank/DDBJ whole genome shotgun (WGS) entry which is preliminary data.</text>
</comment>
<evidence type="ECO:0000256" key="5">
    <source>
        <dbReference type="RuleBase" id="RU003470"/>
    </source>
</evidence>
<keyword evidence="5" id="KW-0963">Cytoplasm</keyword>
<dbReference type="EMBL" id="JASMQC010000004">
    <property type="protein sequence ID" value="KAK1945642.1"/>
    <property type="molecule type" value="Genomic_DNA"/>
</dbReference>
<keyword evidence="5" id="KW-0694">RNA-binding</keyword>
<proteinExistence type="inferred from homology"/>
<dbReference type="GO" id="GO:0051500">
    <property type="term" value="F:D-tyrosyl-tRNA(Tyr) deacylase activity"/>
    <property type="evidence" value="ECO:0007669"/>
    <property type="project" value="TreeGrafter"/>
</dbReference>
<name>A0AAD9GW09_9STRA</name>
<dbReference type="PANTHER" id="PTHR10472:SF5">
    <property type="entry name" value="D-AMINOACYL-TRNA DEACYLASE 1"/>
    <property type="match status" value="1"/>
</dbReference>
<evidence type="ECO:0000313" key="6">
    <source>
        <dbReference type="EMBL" id="KAK1945642.1"/>
    </source>
</evidence>
<gene>
    <name evidence="6" type="ORF">P3T76_002690</name>
</gene>
<dbReference type="GO" id="GO:0005737">
    <property type="term" value="C:cytoplasm"/>
    <property type="evidence" value="ECO:0007669"/>
    <property type="project" value="UniProtKB-SubCell"/>
</dbReference>
<dbReference type="Proteomes" id="UP001259832">
    <property type="component" value="Unassembled WGS sequence"/>
</dbReference>
<keyword evidence="5" id="KW-0378">Hydrolase</keyword>
<organism evidence="6 7">
    <name type="scientific">Phytophthora citrophthora</name>
    <dbReference type="NCBI Taxonomy" id="4793"/>
    <lineage>
        <taxon>Eukaryota</taxon>
        <taxon>Sar</taxon>
        <taxon>Stramenopiles</taxon>
        <taxon>Oomycota</taxon>
        <taxon>Peronosporomycetes</taxon>
        <taxon>Peronosporales</taxon>
        <taxon>Peronosporaceae</taxon>
        <taxon>Phytophthora</taxon>
    </lineage>
</organism>
<sequence length="219" mass="24340">MCCHISSYMGLQCFTTPMWPLKPVGGLADSPNSSTSRGMVNSARRIESKRSAFAIGFFDLELLDMKVVMQRVTSASVRVEGAIVGQIGKGLLCFVGIGHDDTEDDAEWCCRRLLNARLWPGEDERPWKSSVKTNDYEVLLVSQFTLHGQFAGNKPDFHLSMGPGPAKKFYDAFCERVRREHIADKVAEGEFGAYMEVSLVNDGPVTMLINSKDRKPAKI</sequence>
<dbReference type="NCBIfam" id="TIGR00256">
    <property type="entry name" value="D-aminoacyl-tRNA deacylase"/>
    <property type="match status" value="1"/>
</dbReference>
<comment type="subcellular location">
    <subcellularLocation>
        <location evidence="5">Cytoplasm</location>
    </subcellularLocation>
</comment>
<evidence type="ECO:0000256" key="3">
    <source>
        <dbReference type="ARBA" id="ARBA00047676"/>
    </source>
</evidence>